<evidence type="ECO:0000313" key="1">
    <source>
        <dbReference type="EMBL" id="RDX72382.1"/>
    </source>
</evidence>
<dbReference type="OrthoDB" id="1299890at2759"/>
<evidence type="ECO:0000313" key="2">
    <source>
        <dbReference type="Proteomes" id="UP000257109"/>
    </source>
</evidence>
<dbReference type="AlphaFoldDB" id="A0A371F267"/>
<gene>
    <name evidence="1" type="ORF">CR513_48146</name>
</gene>
<proteinExistence type="predicted"/>
<comment type="caution">
    <text evidence="1">The sequence shown here is derived from an EMBL/GenBank/DDBJ whole genome shotgun (WGS) entry which is preliminary data.</text>
</comment>
<feature type="non-terminal residue" evidence="1">
    <location>
        <position position="1"/>
    </location>
</feature>
<dbReference type="Proteomes" id="UP000257109">
    <property type="component" value="Unassembled WGS sequence"/>
</dbReference>
<name>A0A371F267_MUCPR</name>
<keyword evidence="2" id="KW-1185">Reference proteome</keyword>
<reference evidence="1" key="1">
    <citation type="submission" date="2018-05" db="EMBL/GenBank/DDBJ databases">
        <title>Draft genome of Mucuna pruriens seed.</title>
        <authorList>
            <person name="Nnadi N.E."/>
            <person name="Vos R."/>
            <person name="Hasami M.H."/>
            <person name="Devisetty U.K."/>
            <person name="Aguiy J.C."/>
        </authorList>
    </citation>
    <scope>NUCLEOTIDE SEQUENCE [LARGE SCALE GENOMIC DNA]</scope>
    <source>
        <strain evidence="1">JCA_2017</strain>
    </source>
</reference>
<sequence length="180" mass="21458">MSNKWRSTLVPIFMNKGDIQNCVKYKVMKVNNKNHLSFIGVGGKKKHMIECQEKFCERLWKNKEITSRLILESLFNLVFNELTKDIQKIIPNCIFLQKSREAINSKLELWRQTLKPKDLCRNRSKTEYWVSTIQNNGEINDDVTHRIEARWLKENGNQKLFMITKYLLSSKRSFIIQLYI</sequence>
<organism evidence="1 2">
    <name type="scientific">Mucuna pruriens</name>
    <name type="common">Velvet bean</name>
    <name type="synonym">Dolichos pruriens</name>
    <dbReference type="NCBI Taxonomy" id="157652"/>
    <lineage>
        <taxon>Eukaryota</taxon>
        <taxon>Viridiplantae</taxon>
        <taxon>Streptophyta</taxon>
        <taxon>Embryophyta</taxon>
        <taxon>Tracheophyta</taxon>
        <taxon>Spermatophyta</taxon>
        <taxon>Magnoliopsida</taxon>
        <taxon>eudicotyledons</taxon>
        <taxon>Gunneridae</taxon>
        <taxon>Pentapetalae</taxon>
        <taxon>rosids</taxon>
        <taxon>fabids</taxon>
        <taxon>Fabales</taxon>
        <taxon>Fabaceae</taxon>
        <taxon>Papilionoideae</taxon>
        <taxon>50 kb inversion clade</taxon>
        <taxon>NPAAA clade</taxon>
        <taxon>indigoferoid/millettioid clade</taxon>
        <taxon>Phaseoleae</taxon>
        <taxon>Mucuna</taxon>
    </lineage>
</organism>
<accession>A0A371F267</accession>
<dbReference type="EMBL" id="QJKJ01010928">
    <property type="protein sequence ID" value="RDX72382.1"/>
    <property type="molecule type" value="Genomic_DNA"/>
</dbReference>
<protein>
    <submittedName>
        <fullName evidence="1">Uncharacterized protein</fullName>
    </submittedName>
</protein>